<dbReference type="PROSITE" id="PS00385">
    <property type="entry name" value="ALPHA_L_FUCOSIDASE"/>
    <property type="match status" value="1"/>
</dbReference>
<evidence type="ECO:0000256" key="1">
    <source>
        <dbReference type="ARBA" id="ARBA00000321"/>
    </source>
</evidence>
<dbReference type="InterPro" id="IPR000933">
    <property type="entry name" value="Glyco_hydro_29"/>
</dbReference>
<dbReference type="GO" id="GO:0005764">
    <property type="term" value="C:lysosome"/>
    <property type="evidence" value="ECO:0007669"/>
    <property type="project" value="UniProtKB-SubCell"/>
</dbReference>
<dbReference type="SMART" id="SM00812">
    <property type="entry name" value="Alpha_L_fucos"/>
    <property type="match status" value="1"/>
</dbReference>
<comment type="similarity">
    <text evidence="5">Belongs to the glycosyl hydrolase 29 family.</text>
</comment>
<dbReference type="PANTHER" id="PTHR10030:SF2">
    <property type="entry name" value="TISSUE ALPHA-L-FUCOSIDASE"/>
    <property type="match status" value="1"/>
</dbReference>
<keyword evidence="9" id="KW-0732">Signal</keyword>
<keyword evidence="13" id="KW-0458">Lysosome</keyword>
<evidence type="ECO:0000256" key="6">
    <source>
        <dbReference type="ARBA" id="ARBA00011881"/>
    </source>
</evidence>
<evidence type="ECO:0000256" key="13">
    <source>
        <dbReference type="ARBA" id="ARBA00023228"/>
    </source>
</evidence>
<gene>
    <name evidence="19" type="ORF">UPYG_G00331100</name>
</gene>
<name>A0ABD0VW11_UMBPY</name>
<evidence type="ECO:0000256" key="16">
    <source>
        <dbReference type="ARBA" id="ARBA00032971"/>
    </source>
</evidence>
<dbReference type="EMBL" id="JAGEUA010000011">
    <property type="protein sequence ID" value="KAL0961739.1"/>
    <property type="molecule type" value="Genomic_DNA"/>
</dbReference>
<evidence type="ECO:0000256" key="7">
    <source>
        <dbReference type="ARBA" id="ARBA00012662"/>
    </source>
</evidence>
<comment type="caution">
    <text evidence="19">The sequence shown here is derived from an EMBL/GenBank/DDBJ whole genome shotgun (WGS) entry which is preliminary data.</text>
</comment>
<dbReference type="GO" id="GO:0004560">
    <property type="term" value="F:alpha-L-fucosidase activity"/>
    <property type="evidence" value="ECO:0007669"/>
    <property type="project" value="UniProtKB-EC"/>
</dbReference>
<proteinExistence type="inferred from homology"/>
<evidence type="ECO:0000256" key="11">
    <source>
        <dbReference type="ARBA" id="ARBA00023098"/>
    </source>
</evidence>
<dbReference type="FunFam" id="3.20.20.80:FF:000027">
    <property type="entry name" value="Alpha-L-fucosidase"/>
    <property type="match status" value="1"/>
</dbReference>
<comment type="catalytic activity">
    <reaction evidence="2">
        <text>a neolactoside IV(2)-alpha-Fuc-nLc4Cer(d18:0) + H2O = a neolactoside nLc4Cer(d18:0) + L-fucose</text>
        <dbReference type="Rhea" id="RHEA:49308"/>
        <dbReference type="ChEBI" id="CHEBI:2181"/>
        <dbReference type="ChEBI" id="CHEBI:15377"/>
        <dbReference type="ChEBI" id="CHEBI:91119"/>
        <dbReference type="ChEBI" id="CHEBI:91121"/>
    </reaction>
    <physiologicalReaction direction="left-to-right" evidence="2">
        <dbReference type="Rhea" id="RHEA:49309"/>
    </physiologicalReaction>
</comment>
<dbReference type="InterPro" id="IPR031919">
    <property type="entry name" value="Fucosidase_C"/>
</dbReference>
<dbReference type="InterPro" id="IPR016286">
    <property type="entry name" value="FUC_metazoa-typ"/>
</dbReference>
<keyword evidence="11" id="KW-0443">Lipid metabolism</keyword>
<evidence type="ECO:0000256" key="12">
    <source>
        <dbReference type="ARBA" id="ARBA00023180"/>
    </source>
</evidence>
<evidence type="ECO:0000259" key="18">
    <source>
        <dbReference type="Pfam" id="PF16757"/>
    </source>
</evidence>
<dbReference type="Proteomes" id="UP001557470">
    <property type="component" value="Unassembled WGS sequence"/>
</dbReference>
<dbReference type="Pfam" id="PF16757">
    <property type="entry name" value="Fucosidase_C"/>
    <property type="match status" value="1"/>
</dbReference>
<dbReference type="Pfam" id="PF01120">
    <property type="entry name" value="Alpha_L_fucos"/>
    <property type="match status" value="1"/>
</dbReference>
<dbReference type="InterPro" id="IPR018526">
    <property type="entry name" value="Glyco_hydro_29_CS"/>
</dbReference>
<evidence type="ECO:0000256" key="14">
    <source>
        <dbReference type="ARBA" id="ARBA00023295"/>
    </source>
</evidence>
<dbReference type="PRINTS" id="PR00741">
    <property type="entry name" value="GLHYDRLASE29"/>
</dbReference>
<keyword evidence="20" id="KW-1185">Reference proteome</keyword>
<dbReference type="SUPFAM" id="SSF51445">
    <property type="entry name" value="(Trans)glycosidases"/>
    <property type="match status" value="1"/>
</dbReference>
<evidence type="ECO:0000256" key="15">
    <source>
        <dbReference type="ARBA" id="ARBA00031765"/>
    </source>
</evidence>
<evidence type="ECO:0000313" key="20">
    <source>
        <dbReference type="Proteomes" id="UP001557470"/>
    </source>
</evidence>
<organism evidence="19 20">
    <name type="scientific">Umbra pygmaea</name>
    <name type="common">Eastern mudminnow</name>
    <dbReference type="NCBI Taxonomy" id="75934"/>
    <lineage>
        <taxon>Eukaryota</taxon>
        <taxon>Metazoa</taxon>
        <taxon>Chordata</taxon>
        <taxon>Craniata</taxon>
        <taxon>Vertebrata</taxon>
        <taxon>Euteleostomi</taxon>
        <taxon>Actinopterygii</taxon>
        <taxon>Neopterygii</taxon>
        <taxon>Teleostei</taxon>
        <taxon>Protacanthopterygii</taxon>
        <taxon>Esociformes</taxon>
        <taxon>Umbridae</taxon>
        <taxon>Umbra</taxon>
    </lineage>
</organism>
<dbReference type="InterPro" id="IPR013780">
    <property type="entry name" value="Glyco_hydro_b"/>
</dbReference>
<protein>
    <recommendedName>
        <fullName evidence="8">Tissue alpha-L-fucosidase</fullName>
        <ecNumber evidence="7">3.2.1.51</ecNumber>
    </recommendedName>
    <alternativeName>
        <fullName evidence="15">Alpha-L-fucosidase I</fullName>
    </alternativeName>
    <alternativeName>
        <fullName evidence="16">Alpha-L-fucoside fucohydrolase 1</fullName>
    </alternativeName>
</protein>
<dbReference type="InterPro" id="IPR057739">
    <property type="entry name" value="Glyco_hydro_29_N"/>
</dbReference>
<feature type="domain" description="Alpha-L-fucosidase C-terminal" evidence="18">
    <location>
        <begin position="442"/>
        <end position="526"/>
    </location>
</feature>
<feature type="non-terminal residue" evidence="19">
    <location>
        <position position="1"/>
    </location>
</feature>
<evidence type="ECO:0000256" key="9">
    <source>
        <dbReference type="ARBA" id="ARBA00022729"/>
    </source>
</evidence>
<evidence type="ECO:0000256" key="8">
    <source>
        <dbReference type="ARBA" id="ARBA00014025"/>
    </source>
</evidence>
<keyword evidence="12" id="KW-0325">Glycoprotein</keyword>
<evidence type="ECO:0000256" key="3">
    <source>
        <dbReference type="ARBA" id="ARBA00004071"/>
    </source>
</evidence>
<feature type="domain" description="Glycoside hydrolase family 29 N-terminal" evidence="17">
    <location>
        <begin position="96"/>
        <end position="431"/>
    </location>
</feature>
<dbReference type="InterPro" id="IPR017853">
    <property type="entry name" value="GH"/>
</dbReference>
<comment type="subcellular location">
    <subcellularLocation>
        <location evidence="4">Lysosome</location>
    </subcellularLocation>
</comment>
<dbReference type="EC" id="3.2.1.51" evidence="7"/>
<evidence type="ECO:0000256" key="5">
    <source>
        <dbReference type="ARBA" id="ARBA00007951"/>
    </source>
</evidence>
<evidence type="ECO:0000259" key="17">
    <source>
        <dbReference type="Pfam" id="PF01120"/>
    </source>
</evidence>
<dbReference type="Gene3D" id="2.60.40.1180">
    <property type="entry name" value="Golgi alpha-mannosidase II"/>
    <property type="match status" value="1"/>
</dbReference>
<dbReference type="GO" id="GO:0006629">
    <property type="term" value="P:lipid metabolic process"/>
    <property type="evidence" value="ECO:0007669"/>
    <property type="project" value="UniProtKB-KW"/>
</dbReference>
<reference evidence="19 20" key="1">
    <citation type="submission" date="2024-06" db="EMBL/GenBank/DDBJ databases">
        <authorList>
            <person name="Pan Q."/>
            <person name="Wen M."/>
            <person name="Jouanno E."/>
            <person name="Zahm M."/>
            <person name="Klopp C."/>
            <person name="Cabau C."/>
            <person name="Louis A."/>
            <person name="Berthelot C."/>
            <person name="Parey E."/>
            <person name="Roest Crollius H."/>
            <person name="Montfort J."/>
            <person name="Robinson-Rechavi M."/>
            <person name="Bouchez O."/>
            <person name="Lampietro C."/>
            <person name="Lopez Roques C."/>
            <person name="Donnadieu C."/>
            <person name="Postlethwait J."/>
            <person name="Bobe J."/>
            <person name="Verreycken H."/>
            <person name="Guiguen Y."/>
        </authorList>
    </citation>
    <scope>NUCLEOTIDE SEQUENCE [LARGE SCALE GENOMIC DNA]</scope>
    <source>
        <strain evidence="19">Up_M1</strain>
        <tissue evidence="19">Testis</tissue>
    </source>
</reference>
<comment type="function">
    <text evidence="3">Alpha-L-fucosidase is responsible for hydrolyzing the alpha-1,6-linked fucose joined to the reducing-end N-acetylglucosamine of the carbohydrate moieties of glycoproteins.</text>
</comment>
<keyword evidence="14" id="KW-0326">Glycosidase</keyword>
<keyword evidence="10" id="KW-0378">Hydrolase</keyword>
<comment type="catalytic activity">
    <reaction evidence="1">
        <text>a neolactoside IV(2)-alpha-Fuc-nLc4Cer(d18:1(4E)) + H2O = a neolactoside nLc4Cer(d18:1(4E)) + L-fucose</text>
        <dbReference type="Rhea" id="RHEA:48224"/>
        <dbReference type="ChEBI" id="CHEBI:2181"/>
        <dbReference type="ChEBI" id="CHEBI:15377"/>
        <dbReference type="ChEBI" id="CHEBI:17006"/>
        <dbReference type="ChEBI" id="CHEBI:28691"/>
    </reaction>
    <physiologicalReaction direction="left-to-right" evidence="1">
        <dbReference type="Rhea" id="RHEA:48225"/>
    </physiologicalReaction>
</comment>
<evidence type="ECO:0000313" key="19">
    <source>
        <dbReference type="EMBL" id="KAL0961739.1"/>
    </source>
</evidence>
<comment type="subunit">
    <text evidence="6">Homotetramer.</text>
</comment>
<evidence type="ECO:0000256" key="2">
    <source>
        <dbReference type="ARBA" id="ARBA00000419"/>
    </source>
</evidence>
<dbReference type="Gene3D" id="3.20.20.80">
    <property type="entry name" value="Glycosidases"/>
    <property type="match status" value="1"/>
</dbReference>
<sequence>VIQSDDQQRRSEYFWLNRLDSCFLLSLSLPLSLHTLSQVTPPLYYKQFLGKCLSDLPQFADFWFFYKELKMATPISLLIRTLLLSALVAIAPGNGARYIANWTSIDSRPIPQWYDDAKIGIFIHWGVFSVPGFGQFSEWFWWWWQGQKREDEVEFMKKHYPPNFQYTDFAHSFKAQFYNPDDWAEIFEASGAKYIVFVSKHHEGFCNWPSADSWNWNAMDTGPHRDLLGDLATAVRKRKGLHFGLYHSLYEWFHPLYLKDRASGFKTQDFVFQKTLPELVNLVKTYKPELIWSDGDWEAPDTYWNSTEFLAWLYNDSPVKDYVVVNDRWGQGCYCKHGGYYNCADRFTPGTLPDHKWEKCQSVDNRSWGYRRNMKLIELMDLPSIIQDMVYVVALGGNYLLNISPMEDGMISPLFEERLRGMGGWLAVNGEAIYASKPWRVQGENATVPVWYTSKSKTVYAIMLEWPSKLMLNLELPKTSKDTTITMLDNPSVPLKWVPTDPAGLVVLMPENMPASPGQAWVLKLEGVL</sequence>
<evidence type="ECO:0000256" key="4">
    <source>
        <dbReference type="ARBA" id="ARBA00004371"/>
    </source>
</evidence>
<dbReference type="AlphaFoldDB" id="A0ABD0VW11"/>
<accession>A0ABD0VW11</accession>
<evidence type="ECO:0000256" key="10">
    <source>
        <dbReference type="ARBA" id="ARBA00022801"/>
    </source>
</evidence>
<dbReference type="PANTHER" id="PTHR10030">
    <property type="entry name" value="ALPHA-L-FUCOSIDASE"/>
    <property type="match status" value="1"/>
</dbReference>